<gene>
    <name evidence="1" type="ORF">BKK80_34745</name>
</gene>
<name>A0ABN4TVT0_9BURK</name>
<accession>A0ABN4TVT0</accession>
<keyword evidence="1" id="KW-0614">Plasmid</keyword>
<organism evidence="1 2">
    <name type="scientific">Cupriavidus malaysiensis</name>
    <dbReference type="NCBI Taxonomy" id="367825"/>
    <lineage>
        <taxon>Bacteria</taxon>
        <taxon>Pseudomonadati</taxon>
        <taxon>Pseudomonadota</taxon>
        <taxon>Betaproteobacteria</taxon>
        <taxon>Burkholderiales</taxon>
        <taxon>Burkholderiaceae</taxon>
        <taxon>Cupriavidus</taxon>
    </lineage>
</organism>
<reference evidence="1 2" key="1">
    <citation type="submission" date="2016-10" db="EMBL/GenBank/DDBJ databases">
        <title>Complete genome sequences of three Cupriavidus strains isolated from various Malaysian environments.</title>
        <authorList>
            <person name="Abdullah A.A.-A."/>
            <person name="Shafie N.A.H."/>
            <person name="Lau N.S."/>
        </authorList>
    </citation>
    <scope>NUCLEOTIDE SEQUENCE [LARGE SCALE GENOMIC DNA]</scope>
    <source>
        <strain evidence="1 2">USMAA1020</strain>
        <plasmid evidence="1 2">unnamed1</plasmid>
    </source>
</reference>
<proteinExistence type="predicted"/>
<sequence>MSQHHFATTHNDRRIQVNLGWDRRLQYFFMVIDYVDRMEERDGEGYLYSSLDEDNAFQLGLEYFEAKLGELGITVPRSMFEEVRSDATKNVGNRQEFHTTEGLVSRNLHAQE</sequence>
<dbReference type="EMBL" id="CP017756">
    <property type="protein sequence ID" value="AOZ11118.1"/>
    <property type="molecule type" value="Genomic_DNA"/>
</dbReference>
<dbReference type="RefSeq" id="WP_071073680.1">
    <property type="nucleotide sequence ID" value="NZ_CP017756.1"/>
</dbReference>
<protein>
    <submittedName>
        <fullName evidence="1">Uncharacterized protein</fullName>
    </submittedName>
</protein>
<evidence type="ECO:0000313" key="2">
    <source>
        <dbReference type="Proteomes" id="UP000177515"/>
    </source>
</evidence>
<keyword evidence="2" id="KW-1185">Reference proteome</keyword>
<dbReference type="Proteomes" id="UP000177515">
    <property type="component" value="Plasmid unnamed1"/>
</dbReference>
<evidence type="ECO:0000313" key="1">
    <source>
        <dbReference type="EMBL" id="AOZ11118.1"/>
    </source>
</evidence>
<geneLocation type="plasmid" evidence="1 2">
    <name>unnamed1</name>
</geneLocation>